<feature type="domain" description="Pili assembly chaperone N-terminal" evidence="10">
    <location>
        <begin position="28"/>
        <end position="153"/>
    </location>
</feature>
<dbReference type="InterPro" id="IPR050643">
    <property type="entry name" value="Periplasmic_pilus_chap"/>
</dbReference>
<evidence type="ECO:0000313" key="12">
    <source>
        <dbReference type="EMBL" id="MDR7135013.1"/>
    </source>
</evidence>
<dbReference type="EMBL" id="JAVDVY010000002">
    <property type="protein sequence ID" value="MDR7135013.1"/>
    <property type="molecule type" value="Genomic_DNA"/>
</dbReference>
<dbReference type="Pfam" id="PF00345">
    <property type="entry name" value="PapD_N"/>
    <property type="match status" value="1"/>
</dbReference>
<evidence type="ECO:0000259" key="10">
    <source>
        <dbReference type="Pfam" id="PF00345"/>
    </source>
</evidence>
<comment type="similarity">
    <text evidence="2 8">Belongs to the periplasmic pilus chaperone family.</text>
</comment>
<evidence type="ECO:0000313" key="13">
    <source>
        <dbReference type="Proteomes" id="UP001251524"/>
    </source>
</evidence>
<dbReference type="PROSITE" id="PS00635">
    <property type="entry name" value="PILI_CHAPERONE"/>
    <property type="match status" value="1"/>
</dbReference>
<dbReference type="InterPro" id="IPR036316">
    <property type="entry name" value="Pili_assmbl_chap_C_dom_sf"/>
</dbReference>
<comment type="subcellular location">
    <subcellularLocation>
        <location evidence="1 8">Periplasm</location>
    </subcellularLocation>
</comment>
<evidence type="ECO:0000256" key="5">
    <source>
        <dbReference type="ARBA" id="ARBA00022764"/>
    </source>
</evidence>
<dbReference type="Pfam" id="PF02753">
    <property type="entry name" value="PapD_C"/>
    <property type="match status" value="1"/>
</dbReference>
<evidence type="ECO:0000256" key="4">
    <source>
        <dbReference type="ARBA" id="ARBA00022729"/>
    </source>
</evidence>
<dbReference type="InterPro" id="IPR013783">
    <property type="entry name" value="Ig-like_fold"/>
</dbReference>
<comment type="caution">
    <text evidence="12">The sequence shown here is derived from an EMBL/GenBank/DDBJ whole genome shotgun (WGS) entry which is preliminary data.</text>
</comment>
<dbReference type="Proteomes" id="UP001251524">
    <property type="component" value="Unassembled WGS sequence"/>
</dbReference>
<dbReference type="PANTHER" id="PTHR30251:SF2">
    <property type="entry name" value="FIMBRIAL CHAPERONE YADV-RELATED"/>
    <property type="match status" value="1"/>
</dbReference>
<dbReference type="Gene3D" id="2.60.40.10">
    <property type="entry name" value="Immunoglobulins"/>
    <property type="match status" value="2"/>
</dbReference>
<reference evidence="12 13" key="1">
    <citation type="submission" date="2023-07" db="EMBL/GenBank/DDBJ databases">
        <title>Sorghum-associated microbial communities from plants grown in Nebraska, USA.</title>
        <authorList>
            <person name="Schachtman D."/>
        </authorList>
    </citation>
    <scope>NUCLEOTIDE SEQUENCE [LARGE SCALE GENOMIC DNA]</scope>
    <source>
        <strain evidence="12 13">BE198</strain>
    </source>
</reference>
<name>A0ABU1WBR0_9GAMM</name>
<evidence type="ECO:0000259" key="11">
    <source>
        <dbReference type="Pfam" id="PF02753"/>
    </source>
</evidence>
<dbReference type="PRINTS" id="PR00969">
    <property type="entry name" value="CHAPERONPILI"/>
</dbReference>
<feature type="signal peptide" evidence="9">
    <location>
        <begin position="1"/>
        <end position="27"/>
    </location>
</feature>
<evidence type="ECO:0000256" key="3">
    <source>
        <dbReference type="ARBA" id="ARBA00022558"/>
    </source>
</evidence>
<dbReference type="PANTHER" id="PTHR30251">
    <property type="entry name" value="PILUS ASSEMBLY CHAPERONE"/>
    <property type="match status" value="1"/>
</dbReference>
<sequence length="248" mass="26721">MNIIARATCVLALVALAVLGAISPAHAGVQIVGTRVIYSAQEREVTVNLLNNGNSPRLLQVWADSGDPKEAAETTKAPFLVTPPMSRIEPGKGQALRLMFTGADLPQDRESVFWLNVLEIPPAPKAGTDGEARNFLQFAVRTRIKIFYRPKTLKGDPVGSLDLLTWRLVRKGAGYALECTNATDYNVSFSDVRLKGVAESQGKVTGGGMCPAKGRQSFEVDGQGNGTLVYSAINDFGGFVEREVPYSH</sequence>
<evidence type="ECO:0000256" key="9">
    <source>
        <dbReference type="SAM" id="SignalP"/>
    </source>
</evidence>
<gene>
    <name evidence="12" type="ORF">J2X06_002222</name>
</gene>
<organism evidence="12 13">
    <name type="scientific">Lysobacter niastensis</name>
    <dbReference type="NCBI Taxonomy" id="380629"/>
    <lineage>
        <taxon>Bacteria</taxon>
        <taxon>Pseudomonadati</taxon>
        <taxon>Pseudomonadota</taxon>
        <taxon>Gammaproteobacteria</taxon>
        <taxon>Lysobacterales</taxon>
        <taxon>Lysobacteraceae</taxon>
        <taxon>Lysobacter</taxon>
    </lineage>
</organism>
<keyword evidence="3" id="KW-1029">Fimbrium biogenesis</keyword>
<keyword evidence="4 9" id="KW-0732">Signal</keyword>
<feature type="domain" description="Pili assembly chaperone C-terminal" evidence="11">
    <location>
        <begin position="180"/>
        <end position="240"/>
    </location>
</feature>
<evidence type="ECO:0000256" key="8">
    <source>
        <dbReference type="RuleBase" id="RU003918"/>
    </source>
</evidence>
<protein>
    <submittedName>
        <fullName evidence="12">Chaperone protein EcpD</fullName>
    </submittedName>
</protein>
<evidence type="ECO:0000256" key="1">
    <source>
        <dbReference type="ARBA" id="ARBA00004418"/>
    </source>
</evidence>
<keyword evidence="5" id="KW-0574">Periplasm</keyword>
<keyword evidence="7" id="KW-0393">Immunoglobulin domain</keyword>
<keyword evidence="13" id="KW-1185">Reference proteome</keyword>
<dbReference type="SUPFAM" id="SSF49584">
    <property type="entry name" value="Periplasmic chaperone C-domain"/>
    <property type="match status" value="1"/>
</dbReference>
<evidence type="ECO:0000256" key="2">
    <source>
        <dbReference type="ARBA" id="ARBA00007399"/>
    </source>
</evidence>
<proteinExistence type="inferred from homology"/>
<dbReference type="InterPro" id="IPR008962">
    <property type="entry name" value="PapD-like_sf"/>
</dbReference>
<dbReference type="InterPro" id="IPR016148">
    <property type="entry name" value="Pili_assmbl_chaperone_C"/>
</dbReference>
<dbReference type="InterPro" id="IPR016147">
    <property type="entry name" value="Pili_assmbl_chaperone_N"/>
</dbReference>
<dbReference type="RefSeq" id="WP_310062285.1">
    <property type="nucleotide sequence ID" value="NZ_JAVDVY010000002.1"/>
</dbReference>
<accession>A0ABU1WBR0</accession>
<feature type="chain" id="PRO_5045291604" evidence="9">
    <location>
        <begin position="28"/>
        <end position="248"/>
    </location>
</feature>
<evidence type="ECO:0000256" key="6">
    <source>
        <dbReference type="ARBA" id="ARBA00023186"/>
    </source>
</evidence>
<keyword evidence="6 8" id="KW-0143">Chaperone</keyword>
<dbReference type="InterPro" id="IPR001829">
    <property type="entry name" value="Pili_assmbl_chaperone_bac"/>
</dbReference>
<evidence type="ECO:0000256" key="7">
    <source>
        <dbReference type="ARBA" id="ARBA00023319"/>
    </source>
</evidence>
<dbReference type="InterPro" id="IPR018046">
    <property type="entry name" value="Pili_assmbl_chaperone_CS"/>
</dbReference>
<dbReference type="SUPFAM" id="SSF49354">
    <property type="entry name" value="PapD-like"/>
    <property type="match status" value="1"/>
</dbReference>